<dbReference type="InterPro" id="IPR013766">
    <property type="entry name" value="Thioredoxin_domain"/>
</dbReference>
<organism evidence="2 3">
    <name type="scientific">Clathrus columnatus</name>
    <dbReference type="NCBI Taxonomy" id="1419009"/>
    <lineage>
        <taxon>Eukaryota</taxon>
        <taxon>Fungi</taxon>
        <taxon>Dikarya</taxon>
        <taxon>Basidiomycota</taxon>
        <taxon>Agaricomycotina</taxon>
        <taxon>Agaricomycetes</taxon>
        <taxon>Phallomycetidae</taxon>
        <taxon>Phallales</taxon>
        <taxon>Clathraceae</taxon>
        <taxon>Clathrus</taxon>
    </lineage>
</organism>
<dbReference type="Proteomes" id="UP001050691">
    <property type="component" value="Unassembled WGS sequence"/>
</dbReference>
<feature type="domain" description="Thioredoxin" evidence="1">
    <location>
        <begin position="39"/>
        <end position="117"/>
    </location>
</feature>
<dbReference type="Pfam" id="PF00085">
    <property type="entry name" value="Thioredoxin"/>
    <property type="match status" value="1"/>
</dbReference>
<dbReference type="AlphaFoldDB" id="A0AAV5AJB9"/>
<dbReference type="CDD" id="cd02947">
    <property type="entry name" value="TRX_family"/>
    <property type="match status" value="1"/>
</dbReference>
<name>A0AAV5AJB9_9AGAM</name>
<dbReference type="SUPFAM" id="SSF52833">
    <property type="entry name" value="Thioredoxin-like"/>
    <property type="match status" value="1"/>
</dbReference>
<dbReference type="EMBL" id="BPWL01000007">
    <property type="protein sequence ID" value="GJJ12576.1"/>
    <property type="molecule type" value="Genomic_DNA"/>
</dbReference>
<evidence type="ECO:0000313" key="2">
    <source>
        <dbReference type="EMBL" id="GJJ12576.1"/>
    </source>
</evidence>
<dbReference type="Gene3D" id="3.40.30.10">
    <property type="entry name" value="Glutaredoxin"/>
    <property type="match status" value="1"/>
</dbReference>
<sequence>MLQNRDHVSTVKDKVIIVDFYEEYVLLFLSHTYAYGIGSWCPPCKVLSPLLERVEKDPTLIGATMSSLDLITLKGELVPNLFDEHCIRSIPTVMAFYNGTKVGEFVGAKDIPKMKEWYATLVPRLAKGV</sequence>
<comment type="caution">
    <text evidence="2">The sequence shown here is derived from an EMBL/GenBank/DDBJ whole genome shotgun (WGS) entry which is preliminary data.</text>
</comment>
<evidence type="ECO:0000313" key="3">
    <source>
        <dbReference type="Proteomes" id="UP001050691"/>
    </source>
</evidence>
<evidence type="ECO:0000259" key="1">
    <source>
        <dbReference type="Pfam" id="PF00085"/>
    </source>
</evidence>
<reference evidence="2" key="1">
    <citation type="submission" date="2021-10" db="EMBL/GenBank/DDBJ databases">
        <title>De novo Genome Assembly of Clathrus columnatus (Basidiomycota, Fungi) Using Illumina and Nanopore Sequence Data.</title>
        <authorList>
            <person name="Ogiso-Tanaka E."/>
            <person name="Itagaki H."/>
            <person name="Hosoya T."/>
            <person name="Hosaka K."/>
        </authorList>
    </citation>
    <scope>NUCLEOTIDE SEQUENCE</scope>
    <source>
        <strain evidence="2">MO-923</strain>
    </source>
</reference>
<proteinExistence type="predicted"/>
<accession>A0AAV5AJB9</accession>
<keyword evidence="3" id="KW-1185">Reference proteome</keyword>
<protein>
    <recommendedName>
        <fullName evidence="1">Thioredoxin domain-containing protein</fullName>
    </recommendedName>
</protein>
<gene>
    <name evidence="2" type="ORF">Clacol_006819</name>
</gene>
<dbReference type="InterPro" id="IPR036249">
    <property type="entry name" value="Thioredoxin-like_sf"/>
</dbReference>